<sequence length="422" mass="43432">MAHPVGIVQRGPGVGGGKGQLTVRRLLIEAQLVVGMVDGGRGLHVAPLGDPLLGHQVETVERTFDAAHRLPAVHQDFGGAIQVGPGDPVEVVQAVVFENQPGRVMAEEVVGVRHCCRAVGIVHFDGGLTVTGVADMAVDARQAGASGGTREGMPGIVVIQGFVSTGGGAYFADAQQAVQGPVGECPPGLLLGGQEQVCDAVVGIRQFQHEAHVGLIRMQVHLDGAGAAGQAQQAAPGIPDLAEQGLAVESVVGQRDRTTVSGLYLDRQGNRLGSAAEHLQDFHLPGLVRHPVKTAAQVIGMKAVEFLLFHEQASVGGGFGDLEGFASAEREDLRSGTELRQLQTPAHAVAGVAGVEGAEGQGQRHSGAGQVIGLEFRQGDGHGVQPGARVNAAADETHEVEGVGMQGRGHKVSLGNGRMESV</sequence>
<comment type="caution">
    <text evidence="1">The sequence shown here is derived from an EMBL/GenBank/DDBJ whole genome shotgun (WGS) entry which is preliminary data.</text>
</comment>
<accession>A0A0P9Y055</accession>
<gene>
    <name evidence="1" type="ORF">ALO52_03451</name>
</gene>
<dbReference type="AlphaFoldDB" id="A0A0P9Y055"/>
<dbReference type="Proteomes" id="UP000050562">
    <property type="component" value="Unassembled WGS sequence"/>
</dbReference>
<protein>
    <submittedName>
        <fullName evidence="1">Uncharacterized protein</fullName>
    </submittedName>
</protein>
<proteinExistence type="predicted"/>
<evidence type="ECO:0000313" key="1">
    <source>
        <dbReference type="EMBL" id="KPY34870.1"/>
    </source>
</evidence>
<evidence type="ECO:0000313" key="2">
    <source>
        <dbReference type="Proteomes" id="UP000050562"/>
    </source>
</evidence>
<name>A0A0P9Y055_9PSED</name>
<dbReference type="EMBL" id="LJRC01000178">
    <property type="protein sequence ID" value="KPY34870.1"/>
    <property type="molecule type" value="Genomic_DNA"/>
</dbReference>
<reference evidence="1 2" key="1">
    <citation type="submission" date="2015-09" db="EMBL/GenBank/DDBJ databases">
        <title>Genome announcement of multiple Pseudomonas syringae strains.</title>
        <authorList>
            <person name="Thakur S."/>
            <person name="Wang P.W."/>
            <person name="Gong Y."/>
            <person name="Weir B.S."/>
            <person name="Guttman D.S."/>
        </authorList>
    </citation>
    <scope>NUCLEOTIDE SEQUENCE [LARGE SCALE GENOMIC DNA]</scope>
    <source>
        <strain evidence="1 2">ICMP3956</strain>
    </source>
</reference>
<organism evidence="1 2">
    <name type="scientific">Pseudomonas syringae pv. primulae</name>
    <dbReference type="NCBI Taxonomy" id="251707"/>
    <lineage>
        <taxon>Bacteria</taxon>
        <taxon>Pseudomonadati</taxon>
        <taxon>Pseudomonadota</taxon>
        <taxon>Gammaproteobacteria</taxon>
        <taxon>Pseudomonadales</taxon>
        <taxon>Pseudomonadaceae</taxon>
        <taxon>Pseudomonas</taxon>
    </lineage>
</organism>